<keyword evidence="2" id="KW-1185">Reference proteome</keyword>
<dbReference type="AlphaFoldDB" id="A0A9D4J8W6"/>
<protein>
    <submittedName>
        <fullName evidence="1">Uncharacterized protein</fullName>
    </submittedName>
</protein>
<accession>A0A9D4J8W6</accession>
<dbReference type="EMBL" id="JAIWYP010000007">
    <property type="protein sequence ID" value="KAH3799372.1"/>
    <property type="molecule type" value="Genomic_DNA"/>
</dbReference>
<evidence type="ECO:0000313" key="1">
    <source>
        <dbReference type="EMBL" id="KAH3799372.1"/>
    </source>
</evidence>
<proteinExistence type="predicted"/>
<sequence length="77" mass="8466">MMTMPYPYVARLPARPSSEVCTEPCYRATQTPRPSTVAACTCRTRSMRGDTRARVRGAPSPSAGWTGSISHILHRTL</sequence>
<organism evidence="1 2">
    <name type="scientific">Dreissena polymorpha</name>
    <name type="common">Zebra mussel</name>
    <name type="synonym">Mytilus polymorpha</name>
    <dbReference type="NCBI Taxonomy" id="45954"/>
    <lineage>
        <taxon>Eukaryota</taxon>
        <taxon>Metazoa</taxon>
        <taxon>Spiralia</taxon>
        <taxon>Lophotrochozoa</taxon>
        <taxon>Mollusca</taxon>
        <taxon>Bivalvia</taxon>
        <taxon>Autobranchia</taxon>
        <taxon>Heteroconchia</taxon>
        <taxon>Euheterodonta</taxon>
        <taxon>Imparidentia</taxon>
        <taxon>Neoheterodontei</taxon>
        <taxon>Myida</taxon>
        <taxon>Dreissenoidea</taxon>
        <taxon>Dreissenidae</taxon>
        <taxon>Dreissena</taxon>
    </lineage>
</organism>
<evidence type="ECO:0000313" key="2">
    <source>
        <dbReference type="Proteomes" id="UP000828390"/>
    </source>
</evidence>
<reference evidence="1" key="1">
    <citation type="journal article" date="2019" name="bioRxiv">
        <title>The Genome of the Zebra Mussel, Dreissena polymorpha: A Resource for Invasive Species Research.</title>
        <authorList>
            <person name="McCartney M.A."/>
            <person name="Auch B."/>
            <person name="Kono T."/>
            <person name="Mallez S."/>
            <person name="Zhang Y."/>
            <person name="Obille A."/>
            <person name="Becker A."/>
            <person name="Abrahante J.E."/>
            <person name="Garbe J."/>
            <person name="Badalamenti J.P."/>
            <person name="Herman A."/>
            <person name="Mangelson H."/>
            <person name="Liachko I."/>
            <person name="Sullivan S."/>
            <person name="Sone E.D."/>
            <person name="Koren S."/>
            <person name="Silverstein K.A.T."/>
            <person name="Beckman K.B."/>
            <person name="Gohl D.M."/>
        </authorList>
    </citation>
    <scope>NUCLEOTIDE SEQUENCE</scope>
    <source>
        <strain evidence="1">Duluth1</strain>
        <tissue evidence="1">Whole animal</tissue>
    </source>
</reference>
<reference evidence="1" key="2">
    <citation type="submission" date="2020-11" db="EMBL/GenBank/DDBJ databases">
        <authorList>
            <person name="McCartney M.A."/>
            <person name="Auch B."/>
            <person name="Kono T."/>
            <person name="Mallez S."/>
            <person name="Becker A."/>
            <person name="Gohl D.M."/>
            <person name="Silverstein K.A.T."/>
            <person name="Koren S."/>
            <person name="Bechman K.B."/>
            <person name="Herman A."/>
            <person name="Abrahante J.E."/>
            <person name="Garbe J."/>
        </authorList>
    </citation>
    <scope>NUCLEOTIDE SEQUENCE</scope>
    <source>
        <strain evidence="1">Duluth1</strain>
        <tissue evidence="1">Whole animal</tissue>
    </source>
</reference>
<comment type="caution">
    <text evidence="1">The sequence shown here is derived from an EMBL/GenBank/DDBJ whole genome shotgun (WGS) entry which is preliminary data.</text>
</comment>
<name>A0A9D4J8W6_DREPO</name>
<gene>
    <name evidence="1" type="ORF">DPMN_152979</name>
</gene>
<dbReference type="Proteomes" id="UP000828390">
    <property type="component" value="Unassembled WGS sequence"/>
</dbReference>